<dbReference type="PROSITE" id="PS50014">
    <property type="entry name" value="BROMODOMAIN_2"/>
    <property type="match status" value="1"/>
</dbReference>
<reference evidence="4 5" key="1">
    <citation type="journal article" date="2021" name="DNA Res.">
        <title>Genome analysis of Candida subhashii reveals its hybrid nature and dual mitochondrial genome conformations.</title>
        <authorList>
            <person name="Mixao V."/>
            <person name="Hegedusova E."/>
            <person name="Saus E."/>
            <person name="Pryszcz L.P."/>
            <person name="Cillingova A."/>
            <person name="Nosek J."/>
            <person name="Gabaldon T."/>
        </authorList>
    </citation>
    <scope>NUCLEOTIDE SEQUENCE [LARGE SCALE GENOMIC DNA]</scope>
    <source>
        <strain evidence="4 5">CBS 10753</strain>
    </source>
</reference>
<feature type="compositionally biased region" description="Polar residues" evidence="2">
    <location>
        <begin position="256"/>
        <end position="267"/>
    </location>
</feature>
<feature type="region of interest" description="Disordered" evidence="2">
    <location>
        <begin position="137"/>
        <end position="421"/>
    </location>
</feature>
<feature type="compositionally biased region" description="Basic and acidic residues" evidence="2">
    <location>
        <begin position="275"/>
        <end position="315"/>
    </location>
</feature>
<name>A0A8J5QCW5_9ASCO</name>
<protein>
    <recommendedName>
        <fullName evidence="3">Bromo domain-containing protein</fullName>
    </recommendedName>
</protein>
<comment type="caution">
    <text evidence="4">The sequence shown here is derived from an EMBL/GenBank/DDBJ whole genome shotgun (WGS) entry which is preliminary data.</text>
</comment>
<keyword evidence="1" id="KW-0103">Bromodomain</keyword>
<feature type="domain" description="Bromo" evidence="3">
    <location>
        <begin position="433"/>
        <end position="507"/>
    </location>
</feature>
<organism evidence="4 5">
    <name type="scientific">[Candida] subhashii</name>
    <dbReference type="NCBI Taxonomy" id="561895"/>
    <lineage>
        <taxon>Eukaryota</taxon>
        <taxon>Fungi</taxon>
        <taxon>Dikarya</taxon>
        <taxon>Ascomycota</taxon>
        <taxon>Saccharomycotina</taxon>
        <taxon>Pichiomycetes</taxon>
        <taxon>Debaryomycetaceae</taxon>
        <taxon>Spathaspora</taxon>
    </lineage>
</organism>
<sequence length="532" mass="61341">MSSEPIKVNPDLSIILLGSAINKVVSKYNQQIKDDCKIGISLEEFLLILNKQSKDYITTFNNNDINFPDIDSKLLLFIVSKTLYHKFVTISNNNNEVIIDISPPIYENIMKNIVATSTLRYSKYLLKHARDAYNKEKQQQQQEIVEQTMEVESEEEEIKPAENVVEDRQQQEAKNDVDEDMEIDKESIGSEETPKQSQESTPAKETEKEENKQLPTVHEEKNEVDKETDKLPQAIKEIDISEEQEEDDDEKNETKPGSTPESIGDVSSEQTSTEIETKETKNETIEEQDVAKVDSVDHIQEDNKEDKEEDVKNDIVEDEDEGHGDSDKAEESVQEIASLEEGQSVPEENPESDTEMKEEDKEEKSIKDKNEQVEPKENDNIQEQEKEEEEEESIRETRKSDSRKRSRSPASTPGPSQHKRFQNIGVSLITAIQEHRFSSPFLHAVNKKDAPDYYDVIYEPKDLKNMLKAVKSKLDPPVYQSIKELERDIMLMFANCVMYNKSDDDLVQLTRSMKNEMTTIFKIFEEAEEEIR</sequence>
<feature type="compositionally biased region" description="Acidic residues" evidence="2">
    <location>
        <begin position="240"/>
        <end position="251"/>
    </location>
</feature>
<dbReference type="Proteomes" id="UP000694255">
    <property type="component" value="Unassembled WGS sequence"/>
</dbReference>
<feature type="compositionally biased region" description="Basic and acidic residues" evidence="2">
    <location>
        <begin position="354"/>
        <end position="379"/>
    </location>
</feature>
<evidence type="ECO:0000259" key="3">
    <source>
        <dbReference type="PROSITE" id="PS50014"/>
    </source>
</evidence>
<feature type="compositionally biased region" description="Basic and acidic residues" evidence="2">
    <location>
        <begin position="184"/>
        <end position="194"/>
    </location>
</feature>
<dbReference type="Pfam" id="PF00439">
    <property type="entry name" value="Bromodomain"/>
    <property type="match status" value="1"/>
</dbReference>
<proteinExistence type="predicted"/>
<evidence type="ECO:0000256" key="1">
    <source>
        <dbReference type="PROSITE-ProRule" id="PRU00035"/>
    </source>
</evidence>
<dbReference type="OrthoDB" id="21449at2759"/>
<feature type="compositionally biased region" description="Acidic residues" evidence="2">
    <location>
        <begin position="380"/>
        <end position="393"/>
    </location>
</feature>
<dbReference type="PANTHER" id="PTHR15398">
    <property type="entry name" value="BROMODOMAIN-CONTAINING PROTEIN 8"/>
    <property type="match status" value="1"/>
</dbReference>
<feature type="compositionally biased region" description="Basic and acidic residues" evidence="2">
    <location>
        <begin position="202"/>
        <end position="230"/>
    </location>
</feature>
<dbReference type="AlphaFoldDB" id="A0A8J5QCW5"/>
<evidence type="ECO:0000313" key="4">
    <source>
        <dbReference type="EMBL" id="KAG7661122.1"/>
    </source>
</evidence>
<gene>
    <name evidence="4" type="ORF">J8A68_005359</name>
</gene>
<dbReference type="InterPro" id="IPR001487">
    <property type="entry name" value="Bromodomain"/>
</dbReference>
<feature type="compositionally biased region" description="Low complexity" evidence="2">
    <location>
        <begin position="139"/>
        <end position="148"/>
    </location>
</feature>
<keyword evidence="5" id="KW-1185">Reference proteome</keyword>
<dbReference type="EMBL" id="JAGSYN010000267">
    <property type="protein sequence ID" value="KAG7661122.1"/>
    <property type="molecule type" value="Genomic_DNA"/>
</dbReference>
<dbReference type="PANTHER" id="PTHR15398:SF4">
    <property type="entry name" value="BROMODOMAIN-CONTAINING PROTEIN 8 ISOFORM X1"/>
    <property type="match status" value="1"/>
</dbReference>
<evidence type="ECO:0000313" key="5">
    <source>
        <dbReference type="Proteomes" id="UP000694255"/>
    </source>
</evidence>
<dbReference type="RefSeq" id="XP_049261355.1">
    <property type="nucleotide sequence ID" value="XM_049409416.1"/>
</dbReference>
<feature type="compositionally biased region" description="Basic and acidic residues" evidence="2">
    <location>
        <begin position="165"/>
        <end position="176"/>
    </location>
</feature>
<dbReference type="GO" id="GO:0035267">
    <property type="term" value="C:NuA4 histone acetyltransferase complex"/>
    <property type="evidence" value="ECO:0007669"/>
    <property type="project" value="TreeGrafter"/>
</dbReference>
<dbReference type="GeneID" id="73472159"/>
<evidence type="ECO:0000256" key="2">
    <source>
        <dbReference type="SAM" id="MobiDB-lite"/>
    </source>
</evidence>
<accession>A0A8J5QCW5</accession>
<dbReference type="SMART" id="SM00297">
    <property type="entry name" value="BROMO"/>
    <property type="match status" value="1"/>
</dbReference>